<protein>
    <recommendedName>
        <fullName evidence="1">Condensation domain-containing protein</fullName>
    </recommendedName>
</protein>
<reference evidence="3" key="1">
    <citation type="journal article" date="2019" name="Int. J. Syst. Evol. Microbiol.">
        <title>The Global Catalogue of Microorganisms (GCM) 10K type strain sequencing project: providing services to taxonomists for standard genome sequencing and annotation.</title>
        <authorList>
            <consortium name="The Broad Institute Genomics Platform"/>
            <consortium name="The Broad Institute Genome Sequencing Center for Infectious Disease"/>
            <person name="Wu L."/>
            <person name="Ma J."/>
        </authorList>
    </citation>
    <scope>NUCLEOTIDE SEQUENCE [LARGE SCALE GENOMIC DNA]</scope>
    <source>
        <strain evidence="3">JCM 18304</strain>
    </source>
</reference>
<dbReference type="Gene3D" id="3.30.559.30">
    <property type="entry name" value="Nonribosomal peptide synthetase, condensation domain"/>
    <property type="match status" value="1"/>
</dbReference>
<dbReference type="PANTHER" id="PTHR45527">
    <property type="entry name" value="NONRIBOSOMAL PEPTIDE SYNTHETASE"/>
    <property type="match status" value="1"/>
</dbReference>
<proteinExistence type="predicted"/>
<accession>A0ABP9SNJ9</accession>
<dbReference type="Gene3D" id="3.30.559.10">
    <property type="entry name" value="Chloramphenicol acetyltransferase-like domain"/>
    <property type="match status" value="1"/>
</dbReference>
<comment type="caution">
    <text evidence="2">The sequence shown here is derived from an EMBL/GenBank/DDBJ whole genome shotgun (WGS) entry which is preliminary data.</text>
</comment>
<gene>
    <name evidence="2" type="ORF">GCM10023322_71540</name>
</gene>
<evidence type="ECO:0000259" key="1">
    <source>
        <dbReference type="Pfam" id="PF00668"/>
    </source>
</evidence>
<dbReference type="EMBL" id="BAABJQ010000033">
    <property type="protein sequence ID" value="GAA5198363.1"/>
    <property type="molecule type" value="Genomic_DNA"/>
</dbReference>
<evidence type="ECO:0000313" key="2">
    <source>
        <dbReference type="EMBL" id="GAA5198363.1"/>
    </source>
</evidence>
<dbReference type="PANTHER" id="PTHR45527:SF1">
    <property type="entry name" value="FATTY ACID SYNTHASE"/>
    <property type="match status" value="1"/>
</dbReference>
<feature type="domain" description="Condensation" evidence="1">
    <location>
        <begin position="4"/>
        <end position="440"/>
    </location>
</feature>
<name>A0ABP9SNJ9_9ACTN</name>
<dbReference type="Pfam" id="PF00668">
    <property type="entry name" value="Condensation"/>
    <property type="match status" value="1"/>
</dbReference>
<dbReference type="Proteomes" id="UP001501570">
    <property type="component" value="Unassembled WGS sequence"/>
</dbReference>
<dbReference type="InterPro" id="IPR001242">
    <property type="entry name" value="Condensation_dom"/>
</dbReference>
<evidence type="ECO:0000313" key="3">
    <source>
        <dbReference type="Proteomes" id="UP001501570"/>
    </source>
</evidence>
<dbReference type="InterPro" id="IPR023213">
    <property type="entry name" value="CAT-like_dom_sf"/>
</dbReference>
<dbReference type="CDD" id="cd19531">
    <property type="entry name" value="LCL_NRPS-like"/>
    <property type="match status" value="1"/>
</dbReference>
<sequence length="460" mass="50089">MTTETYPVSYGQESQWYVHEVRGLTAVYQDFAVFRLSGALDLRAFSTAVEALVERHPALRTRFVRIDGELRQVVDPRWRGSLSVTSAAAGLDSIAAIELYVAQQAELPFDLEHGPLFRVGVLALDDDSHVLAFVKHRMIADCWSLELLFAELSALYAGVPADEQATTAVPAPSFTEFARWQQTPAASEEFGELVDYWITHLGDAPRTLDFGGTGAADVPDEEASQAGELEFWIPATVADRLQQFAGSCGATLYMTLLAAFQVVIGRAARTADFLVGVPVAGRTMIQYEESVGYFVNLLALRADLRGDPTGTELVRRVRKTMLGGMAYQDLPFEVLLAELGEQPSPARHPLVQVTMQVIEEGTAGDLRLPGLTAEPVAVDEYQIAYALTLNLYTGGEGLRGRLIYTVGEVDHEVAKAAVEQFCRIIELMPATPDFKVSTLDELAASGATPTSLAEPTWNGV</sequence>
<organism evidence="2 3">
    <name type="scientific">Rugosimonospora acidiphila</name>
    <dbReference type="NCBI Taxonomy" id="556531"/>
    <lineage>
        <taxon>Bacteria</taxon>
        <taxon>Bacillati</taxon>
        <taxon>Actinomycetota</taxon>
        <taxon>Actinomycetes</taxon>
        <taxon>Micromonosporales</taxon>
        <taxon>Micromonosporaceae</taxon>
        <taxon>Rugosimonospora</taxon>
    </lineage>
</organism>
<dbReference type="SUPFAM" id="SSF52777">
    <property type="entry name" value="CoA-dependent acyltransferases"/>
    <property type="match status" value="2"/>
</dbReference>
<dbReference type="RefSeq" id="WP_345637375.1">
    <property type="nucleotide sequence ID" value="NZ_BAABJQ010000033.1"/>
</dbReference>
<keyword evidence="3" id="KW-1185">Reference proteome</keyword>